<keyword evidence="1" id="KW-0812">Transmembrane</keyword>
<evidence type="ECO:0000313" key="2">
    <source>
        <dbReference type="EMBL" id="GKT29709.1"/>
    </source>
</evidence>
<feature type="transmembrane region" description="Helical" evidence="1">
    <location>
        <begin position="113"/>
        <end position="134"/>
    </location>
</feature>
<evidence type="ECO:0000313" key="3">
    <source>
        <dbReference type="Proteomes" id="UP001057375"/>
    </source>
</evidence>
<keyword evidence="1" id="KW-0472">Membrane</keyword>
<proteinExistence type="predicted"/>
<accession>A0ABQ5KAY1</accession>
<sequence>MTKAVTNLAKIPKSSREKLVFGVVGHSKFENLCVVEPTDKDIVSFGMTLENAYNIRDNLSHFLRGIASARLGKQAVRTESCWTGIRPKGVAFTVIGSFVTLLRIGLFAYRTNIFVSVFLSLFMLAGIGFAIYGGRMILEDVEKKDIESDIYENDDNSIIHRHLMIWSVRMNKKMLPIGIYISPSEISRIKNTLFSVGNWCAWVEVERVIPVAPPMFTSLLKDTRDHPNINTVKRCVKSARKQFESLDAPCAGNPPEFVLLSACKKIVERGKTAMQSVVIEGGNPPIGVIDRGFTGGSEEMIIPTAPQLYV</sequence>
<keyword evidence="3" id="KW-1185">Reference proteome</keyword>
<gene>
    <name evidence="2" type="ORF">ADUPG1_014150</name>
</gene>
<evidence type="ECO:0000256" key="1">
    <source>
        <dbReference type="SAM" id="Phobius"/>
    </source>
</evidence>
<comment type="caution">
    <text evidence="2">The sequence shown here is derived from an EMBL/GenBank/DDBJ whole genome shotgun (WGS) entry which is preliminary data.</text>
</comment>
<reference evidence="2" key="1">
    <citation type="submission" date="2022-03" db="EMBL/GenBank/DDBJ databases">
        <title>Draft genome sequence of Aduncisulcus paluster, a free-living microaerophilic Fornicata.</title>
        <authorList>
            <person name="Yuyama I."/>
            <person name="Kume K."/>
            <person name="Tamura T."/>
            <person name="Inagaki Y."/>
            <person name="Hashimoto T."/>
        </authorList>
    </citation>
    <scope>NUCLEOTIDE SEQUENCE</scope>
    <source>
        <strain evidence="2">NY0171</strain>
    </source>
</reference>
<protein>
    <submittedName>
        <fullName evidence="2">Uncharacterized protein</fullName>
    </submittedName>
</protein>
<name>A0ABQ5KAY1_9EUKA</name>
<dbReference type="Proteomes" id="UP001057375">
    <property type="component" value="Unassembled WGS sequence"/>
</dbReference>
<organism evidence="2 3">
    <name type="scientific">Aduncisulcus paluster</name>
    <dbReference type="NCBI Taxonomy" id="2918883"/>
    <lineage>
        <taxon>Eukaryota</taxon>
        <taxon>Metamonada</taxon>
        <taxon>Carpediemonas-like organisms</taxon>
        <taxon>Aduncisulcus</taxon>
    </lineage>
</organism>
<dbReference type="EMBL" id="BQXS01013846">
    <property type="protein sequence ID" value="GKT29709.1"/>
    <property type="molecule type" value="Genomic_DNA"/>
</dbReference>
<keyword evidence="1" id="KW-1133">Transmembrane helix</keyword>